<reference evidence="2 3" key="1">
    <citation type="submission" date="2017-09" db="EMBL/GenBank/DDBJ databases">
        <title>Large-scale bioinformatics analysis of Bacillus genomes uncovers conserved roles of natural products in bacterial physiology.</title>
        <authorList>
            <consortium name="Agbiome Team Llc"/>
            <person name="Bleich R.M."/>
            <person name="Kirk G.J."/>
            <person name="Santa Maria K.C."/>
            <person name="Allen S.E."/>
            <person name="Farag S."/>
            <person name="Shank E.A."/>
            <person name="Bowers A."/>
        </authorList>
    </citation>
    <scope>NUCLEOTIDE SEQUENCE [LARGE SCALE GENOMIC DNA]</scope>
    <source>
        <strain evidence="2 3">AFS005140</strain>
    </source>
</reference>
<evidence type="ECO:0000313" key="3">
    <source>
        <dbReference type="Proteomes" id="UP000219897"/>
    </source>
</evidence>
<protein>
    <submittedName>
        <fullName evidence="2">Uncharacterized protein</fullName>
    </submittedName>
</protein>
<evidence type="ECO:0000313" key="2">
    <source>
        <dbReference type="EMBL" id="PER55820.1"/>
    </source>
</evidence>
<evidence type="ECO:0000256" key="1">
    <source>
        <dbReference type="SAM" id="Phobius"/>
    </source>
</evidence>
<name>A0ABD6S9V1_BACTU</name>
<accession>A0ABD6S9V1</accession>
<feature type="transmembrane region" description="Helical" evidence="1">
    <location>
        <begin position="21"/>
        <end position="44"/>
    </location>
</feature>
<dbReference type="AlphaFoldDB" id="A0ABD6S9V1"/>
<proteinExistence type="predicted"/>
<organism evidence="2 3">
    <name type="scientific">Bacillus thuringiensis</name>
    <dbReference type="NCBI Taxonomy" id="1428"/>
    <lineage>
        <taxon>Bacteria</taxon>
        <taxon>Bacillati</taxon>
        <taxon>Bacillota</taxon>
        <taxon>Bacilli</taxon>
        <taxon>Bacillales</taxon>
        <taxon>Bacillaceae</taxon>
        <taxon>Bacillus</taxon>
        <taxon>Bacillus cereus group</taxon>
    </lineage>
</organism>
<keyword evidence="1" id="KW-0472">Membrane</keyword>
<dbReference type="EMBL" id="NTYF01000023">
    <property type="protein sequence ID" value="PER55820.1"/>
    <property type="molecule type" value="Genomic_DNA"/>
</dbReference>
<keyword evidence="1" id="KW-0812">Transmembrane</keyword>
<comment type="caution">
    <text evidence="2">The sequence shown here is derived from an EMBL/GenBank/DDBJ whole genome shotgun (WGS) entry which is preliminary data.</text>
</comment>
<feature type="transmembrane region" description="Helical" evidence="1">
    <location>
        <begin position="64"/>
        <end position="84"/>
    </location>
</feature>
<keyword evidence="1" id="KW-1133">Transmembrane helix</keyword>
<dbReference type="Proteomes" id="UP000219897">
    <property type="component" value="Unassembled WGS sequence"/>
</dbReference>
<sequence length="86" mass="9811">MQEILMQMARGMGITGTTKDWVISVVVVCYGITLTISLLLLNCFDKKILSERDRERDRYVARGIIKASWLFIGAYILLSTAVWLKI</sequence>
<gene>
    <name evidence="2" type="ORF">CN495_08700</name>
</gene>